<name>A0A0E9R553_ANGAN</name>
<sequence length="45" mass="4807">MPRKCHVSISVTACESSPLHNCVTSPLGDKSAVTEVCCKMKEKNG</sequence>
<evidence type="ECO:0000313" key="1">
    <source>
        <dbReference type="EMBL" id="JAH24271.1"/>
    </source>
</evidence>
<organism evidence="1">
    <name type="scientific">Anguilla anguilla</name>
    <name type="common">European freshwater eel</name>
    <name type="synonym">Muraena anguilla</name>
    <dbReference type="NCBI Taxonomy" id="7936"/>
    <lineage>
        <taxon>Eukaryota</taxon>
        <taxon>Metazoa</taxon>
        <taxon>Chordata</taxon>
        <taxon>Craniata</taxon>
        <taxon>Vertebrata</taxon>
        <taxon>Euteleostomi</taxon>
        <taxon>Actinopterygii</taxon>
        <taxon>Neopterygii</taxon>
        <taxon>Teleostei</taxon>
        <taxon>Anguilliformes</taxon>
        <taxon>Anguillidae</taxon>
        <taxon>Anguilla</taxon>
    </lineage>
</organism>
<reference evidence="1" key="1">
    <citation type="submission" date="2014-11" db="EMBL/GenBank/DDBJ databases">
        <authorList>
            <person name="Amaro Gonzalez C."/>
        </authorList>
    </citation>
    <scope>NUCLEOTIDE SEQUENCE</scope>
</reference>
<protein>
    <submittedName>
        <fullName evidence="1">Uncharacterized protein</fullName>
    </submittedName>
</protein>
<dbReference type="AlphaFoldDB" id="A0A0E9R553"/>
<reference evidence="1" key="2">
    <citation type="journal article" date="2015" name="Fish Shellfish Immunol.">
        <title>Early steps in the European eel (Anguilla anguilla)-Vibrio vulnificus interaction in the gills: Role of the RtxA13 toxin.</title>
        <authorList>
            <person name="Callol A."/>
            <person name="Pajuelo D."/>
            <person name="Ebbesson L."/>
            <person name="Teles M."/>
            <person name="MacKenzie S."/>
            <person name="Amaro C."/>
        </authorList>
    </citation>
    <scope>NUCLEOTIDE SEQUENCE</scope>
</reference>
<accession>A0A0E9R553</accession>
<dbReference type="EMBL" id="GBXM01084306">
    <property type="protein sequence ID" value="JAH24271.1"/>
    <property type="molecule type" value="Transcribed_RNA"/>
</dbReference>
<proteinExistence type="predicted"/>